<dbReference type="InterPro" id="IPR001775">
    <property type="entry name" value="GspD/PilQ"/>
</dbReference>
<proteinExistence type="inferred from homology"/>
<evidence type="ECO:0000256" key="1">
    <source>
        <dbReference type="RuleBase" id="RU004003"/>
    </source>
</evidence>
<feature type="domain" description="Type II/III secretion system secretin-like" evidence="4">
    <location>
        <begin position="311"/>
        <end position="501"/>
    </location>
</feature>
<evidence type="ECO:0000259" key="4">
    <source>
        <dbReference type="Pfam" id="PF00263"/>
    </source>
</evidence>
<sequence>MKNQTTIAAILLAAACFTQAEESVAGIADNLASTSPATEPAASEAVQQKQTELTPAQIEKLSDESMRLYAEGDYLQAAAGFEKILETMPAHALSRYFLSRINARLRRNAEDDAIQTVEQAWNGMILRNYPLTDETIQKLKLSDADEAVDVSSLFEPLVFEDGAYAVYRPKLKKIVVCNTKDTIEELEQLLAALEAPLDGRKGQIEIETRFIEFAEGALEELGFEWSDVQDSSAQSLADDWSVKDGESLFAGALRTTGDAGVFDKPGALGLGVDGESGDWTASRLVDGFNDQAGELKITGDIGNDLDLLVRAIDQTSGADVLSAPRVVTRSGQSALIQVGQRHYFPEVFEVGASGGTIVYADYQDFEESLMGVELEVKPKLIESDLIEMDLNPVVKDLVGWRNYEVAPADSSYTWYQYRIGMTYEHDAIRARLPIFRQREIKTRVTIKDGSTIGMGGLISEKTESFSDRVPVLGSVPLIGRLFRSEGERSVKRNLMILVSARKVMPNGRLVQSAP</sequence>
<dbReference type="Proteomes" id="UP000464954">
    <property type="component" value="Chromosome"/>
</dbReference>
<dbReference type="RefSeq" id="WP_160626058.1">
    <property type="nucleotide sequence ID" value="NZ_CP047593.1"/>
</dbReference>
<name>A0A6P1M5Y7_9BACT</name>
<feature type="signal peptide" evidence="3">
    <location>
        <begin position="1"/>
        <end position="20"/>
    </location>
</feature>
<dbReference type="AlphaFoldDB" id="A0A6P1M5Y7"/>
<dbReference type="Pfam" id="PF00263">
    <property type="entry name" value="Secretin"/>
    <property type="match status" value="1"/>
</dbReference>
<dbReference type="EMBL" id="CP047593">
    <property type="protein sequence ID" value="QHI68024.1"/>
    <property type="molecule type" value="Genomic_DNA"/>
</dbReference>
<reference evidence="5 6" key="1">
    <citation type="submission" date="2020-01" db="EMBL/GenBank/DDBJ databases">
        <title>Ponticoccus aerotolerans gen. nov., sp. nov., an anaerobic bacterium and proposal of Ponticoccusceae fam. nov., Ponticoccusles ord. nov. and Ponticoccuse classis nov. in the phylum Kiritimatiellaeota.</title>
        <authorList>
            <person name="Zhou L.Y."/>
            <person name="Du Z.J."/>
        </authorList>
    </citation>
    <scope>NUCLEOTIDE SEQUENCE [LARGE SCALE GENOMIC DNA]</scope>
    <source>
        <strain evidence="5 6">S-5007</strain>
    </source>
</reference>
<evidence type="ECO:0000313" key="6">
    <source>
        <dbReference type="Proteomes" id="UP000464954"/>
    </source>
</evidence>
<organism evidence="5 6">
    <name type="scientific">Tichowtungia aerotolerans</name>
    <dbReference type="NCBI Taxonomy" id="2697043"/>
    <lineage>
        <taxon>Bacteria</taxon>
        <taxon>Pseudomonadati</taxon>
        <taxon>Kiritimatiellota</taxon>
        <taxon>Tichowtungiia</taxon>
        <taxon>Tichowtungiales</taxon>
        <taxon>Tichowtungiaceae</taxon>
        <taxon>Tichowtungia</taxon>
    </lineage>
</organism>
<dbReference type="InterPro" id="IPR051808">
    <property type="entry name" value="Type_IV_pilus_biogenesis"/>
</dbReference>
<evidence type="ECO:0000256" key="3">
    <source>
        <dbReference type="SAM" id="SignalP"/>
    </source>
</evidence>
<dbReference type="PROSITE" id="PS51257">
    <property type="entry name" value="PROKAR_LIPOPROTEIN"/>
    <property type="match status" value="1"/>
</dbReference>
<feature type="compositionally biased region" description="Low complexity" evidence="2">
    <location>
        <begin position="34"/>
        <end position="45"/>
    </location>
</feature>
<feature type="region of interest" description="Disordered" evidence="2">
    <location>
        <begin position="34"/>
        <end position="53"/>
    </location>
</feature>
<dbReference type="InterPro" id="IPR004846">
    <property type="entry name" value="T2SS/T3SS_dom"/>
</dbReference>
<dbReference type="PANTHER" id="PTHR30604:SF1">
    <property type="entry name" value="DNA UTILIZATION PROTEIN HOFQ"/>
    <property type="match status" value="1"/>
</dbReference>
<keyword evidence="6" id="KW-1185">Reference proteome</keyword>
<dbReference type="KEGG" id="taer:GT409_00680"/>
<evidence type="ECO:0000256" key="2">
    <source>
        <dbReference type="SAM" id="MobiDB-lite"/>
    </source>
</evidence>
<protein>
    <recommendedName>
        <fullName evidence="4">Type II/III secretion system secretin-like domain-containing protein</fullName>
    </recommendedName>
</protein>
<keyword evidence="3" id="KW-0732">Signal</keyword>
<dbReference type="GO" id="GO:0009306">
    <property type="term" value="P:protein secretion"/>
    <property type="evidence" value="ECO:0007669"/>
    <property type="project" value="InterPro"/>
</dbReference>
<dbReference type="PANTHER" id="PTHR30604">
    <property type="entry name" value="PROTEIN TRANSPORT PROTEIN HOFQ"/>
    <property type="match status" value="1"/>
</dbReference>
<accession>A0A6P1M5Y7</accession>
<feature type="chain" id="PRO_5027083838" description="Type II/III secretion system secretin-like domain-containing protein" evidence="3">
    <location>
        <begin position="21"/>
        <end position="514"/>
    </location>
</feature>
<evidence type="ECO:0000313" key="5">
    <source>
        <dbReference type="EMBL" id="QHI68024.1"/>
    </source>
</evidence>
<comment type="similarity">
    <text evidence="1">Belongs to the bacterial secretin family.</text>
</comment>
<dbReference type="PRINTS" id="PR00811">
    <property type="entry name" value="BCTERIALGSPD"/>
</dbReference>
<gene>
    <name evidence="5" type="ORF">GT409_00680</name>
</gene>